<dbReference type="Proteomes" id="UP000030928">
    <property type="component" value="Segment"/>
</dbReference>
<sequence length="530" mass="60693">MNVTDKLINPQNDIANILGSICQKPELLIDNNVRLDKEDFVLKFHQIVFVALNNIISEVGTENPISVFDVDTYLKNFESYYQVWKDSKGLDYLQSCIDNANPATFNLNYRTIKKMSLLRMYKSKGFSLEGIYDYTTTDLNKFAKQQEQLAKMSFEDITSYFDNLSVNIKDKVRDWENGSNSFKAGDGLEDFVKSVKDNPLYGLGFNDVYLNTLTGGMMLGKFLLRSMATGRGKTRLGLMDMLKVSAYEMYDVGTGKWYRNPSPQPSLFISTELEEDEIKLILLAAVTKLQPDRIRSGNYSTEEWERMERGIKALEKTDLYFVELPEFSINDVENIIDNYILNYGCQYINFDYLQMNQKLARTSREAFKDVNLRDDQILLELATRLKNVANKRNVFIESATQLNGSHSSDDYFVSKTEGALRGAKSIADKIDVGLIIENVTSKDLKNLSELIENLEVNPKHLTPNMATFIYKNRLGNKGVIIFSKTDLATLTTMPLFTTDYNYNLLDIPKTRIVFDSDNKFAVEEDKKIVF</sequence>
<keyword evidence="2" id="KW-0378">Hydrolase</keyword>
<dbReference type="GO" id="GO:0005524">
    <property type="term" value="F:ATP binding"/>
    <property type="evidence" value="ECO:0007669"/>
    <property type="project" value="InterPro"/>
</dbReference>
<dbReference type="GO" id="GO:0006260">
    <property type="term" value="P:DNA replication"/>
    <property type="evidence" value="ECO:0007669"/>
    <property type="project" value="InterPro"/>
</dbReference>
<keyword evidence="2" id="KW-0547">Nucleotide-binding</keyword>
<organism evidence="2 3">
    <name type="scientific">Lactobacillus phage Ldl1</name>
    <dbReference type="NCBI Taxonomy" id="1552735"/>
    <lineage>
        <taxon>Viruses</taxon>
        <taxon>Duplodnaviria</taxon>
        <taxon>Heunggongvirae</taxon>
        <taxon>Uroviricota</taxon>
        <taxon>Caudoviricetes</taxon>
        <taxon>Tybeckvirinae</taxon>
        <taxon>Lidleunavirus</taxon>
        <taxon>Lidleunavirus Ldl1</taxon>
    </lineage>
</organism>
<name>A0A0A7DMW4_9CAUD</name>
<dbReference type="SUPFAM" id="SSF48024">
    <property type="entry name" value="N-terminal domain of DnaB helicase"/>
    <property type="match status" value="1"/>
</dbReference>
<dbReference type="InterPro" id="IPR007694">
    <property type="entry name" value="DNA_helicase_DnaB-like_C"/>
</dbReference>
<evidence type="ECO:0000313" key="2">
    <source>
        <dbReference type="EMBL" id="AIS73906.1"/>
    </source>
</evidence>
<dbReference type="InterPro" id="IPR036185">
    <property type="entry name" value="DNA_heli_DnaB-like_N_sf"/>
</dbReference>
<dbReference type="SUPFAM" id="SSF52540">
    <property type="entry name" value="P-loop containing nucleoside triphosphate hydrolases"/>
    <property type="match status" value="1"/>
</dbReference>
<evidence type="ECO:0000259" key="1">
    <source>
        <dbReference type="Pfam" id="PF03796"/>
    </source>
</evidence>
<dbReference type="Pfam" id="PF03796">
    <property type="entry name" value="DnaB_C"/>
    <property type="match status" value="1"/>
</dbReference>
<protein>
    <submittedName>
        <fullName evidence="2">DNA helicase</fullName>
    </submittedName>
</protein>
<keyword evidence="2" id="KW-0347">Helicase</keyword>
<dbReference type="EMBL" id="KM514685">
    <property type="protein sequence ID" value="AIS73906.1"/>
    <property type="molecule type" value="Genomic_DNA"/>
</dbReference>
<dbReference type="KEGG" id="vg:23681251"/>
<proteinExistence type="predicted"/>
<reference evidence="2 3" key="1">
    <citation type="journal article" date="2014" name="Appl. Environ. Microbiol.">
        <title>Genome and proteome analysis of bacteriophage Ldl1 reveals the existence of a novel phage group infecting Lactobacillus delbrueckii subsp. Lactis.</title>
        <authorList>
            <person name="Casey E."/>
            <person name="Mahony J."/>
            <person name="Neve H."/>
            <person name="Noben J.P."/>
            <person name="Bello F.D."/>
            <person name="van Sinderen D."/>
        </authorList>
    </citation>
    <scope>NUCLEOTIDE SEQUENCE [LARGE SCALE GENOMIC DNA]</scope>
    <source>
        <strain evidence="2">Ldl1</strain>
    </source>
</reference>
<dbReference type="Gene3D" id="3.40.50.300">
    <property type="entry name" value="P-loop containing nucleotide triphosphate hydrolases"/>
    <property type="match status" value="1"/>
</dbReference>
<dbReference type="GeneID" id="23681251"/>
<dbReference type="RefSeq" id="YP_009126490.1">
    <property type="nucleotide sequence ID" value="NC_026609.1"/>
</dbReference>
<dbReference type="PANTHER" id="PTHR30153:SF2">
    <property type="entry name" value="REPLICATIVE DNA HELICASE"/>
    <property type="match status" value="1"/>
</dbReference>
<dbReference type="GO" id="GO:0003678">
    <property type="term" value="F:DNA helicase activity"/>
    <property type="evidence" value="ECO:0007669"/>
    <property type="project" value="InterPro"/>
</dbReference>
<dbReference type="OrthoDB" id="12339at10239"/>
<evidence type="ECO:0000313" key="3">
    <source>
        <dbReference type="Proteomes" id="UP000030928"/>
    </source>
</evidence>
<keyword evidence="2" id="KW-0067">ATP-binding</keyword>
<accession>A0A0A7DMW4</accession>
<dbReference type="Gene3D" id="1.10.860.10">
    <property type="entry name" value="DNAb Helicase, Chain A"/>
    <property type="match status" value="1"/>
</dbReference>
<feature type="domain" description="SF4 helicase" evidence="1">
    <location>
        <begin position="209"/>
        <end position="480"/>
    </location>
</feature>
<dbReference type="InterPro" id="IPR016136">
    <property type="entry name" value="DNA_helicase_N/primase_C"/>
</dbReference>
<dbReference type="PANTHER" id="PTHR30153">
    <property type="entry name" value="REPLICATIVE DNA HELICASE DNAB"/>
    <property type="match status" value="1"/>
</dbReference>
<gene>
    <name evidence="2" type="ORF">LDL_048</name>
</gene>
<keyword evidence="3" id="KW-1185">Reference proteome</keyword>
<dbReference type="InterPro" id="IPR027417">
    <property type="entry name" value="P-loop_NTPase"/>
</dbReference>